<reference evidence="3" key="1">
    <citation type="submission" date="2021-01" db="EMBL/GenBank/DDBJ databases">
        <authorList>
            <person name="Corre E."/>
            <person name="Pelletier E."/>
            <person name="Niang G."/>
            <person name="Scheremetjew M."/>
            <person name="Finn R."/>
            <person name="Kale V."/>
            <person name="Holt S."/>
            <person name="Cochrane G."/>
            <person name="Meng A."/>
            <person name="Brown T."/>
            <person name="Cohen L."/>
        </authorList>
    </citation>
    <scope>NUCLEOTIDE SEQUENCE</scope>
    <source>
        <strain evidence="3">MM31A-1</strain>
    </source>
</reference>
<sequence>MMSDSNKKAKKASSLSSEKDEISILKQYVARCPESLVPSSSNAIRVTLTALDEELKRLERDEKLRRKFSGASMNAKTNTNANTNANANTTVYNANSLELSDEDMVKVSAICDDEGSMRTQPKKYGIDEKEEESCLKEWQEIDGSETSSQPTSMDTSGSNRNGNGNGHGNTTAAATGSTVAGYDTSNTMFGANLAQVAIADMNNAKITVSTPTATLALVLHSALRSNILGFKCTGIPDEHSCFKSDVEGTGNGSKKAKLNGFAAPVRELSRGVFVPNKWDKLASKNSSSGTHLVLMRYIKNGMPASILRVAQDPDGMNDNGSILDSGSGSSETMVKVQFGPAGGEPTELKFPMGQHINLDGLNAASSVDSLGMGVKPALHFKALAGLVAEFCQTNDLGAVKDDNDTSGADMAIAMQHAVAIPPPSVSREKLGFVMERTRHPPNVNDDLLAVNSNRRHFPGDFSDDLLPSGLPAPDFANPRLGTGMTGNLMGPNHPNFYRNFDEDDYTGMNNGVGFPAPGGLGMQPRFDPFYPPAVSGRGMRGRGPQRGRGRGRGGRFSSGDPNPDHQRPPSNFDVM</sequence>
<accession>A0A6S8VD17</accession>
<evidence type="ECO:0000313" key="3">
    <source>
        <dbReference type="EMBL" id="CAE0466624.1"/>
    </source>
</evidence>
<feature type="compositionally biased region" description="Basic residues" evidence="1">
    <location>
        <begin position="539"/>
        <end position="553"/>
    </location>
</feature>
<organism evidence="3">
    <name type="scientific">Chaetoceros debilis</name>
    <dbReference type="NCBI Taxonomy" id="122233"/>
    <lineage>
        <taxon>Eukaryota</taxon>
        <taxon>Sar</taxon>
        <taxon>Stramenopiles</taxon>
        <taxon>Ochrophyta</taxon>
        <taxon>Bacillariophyta</taxon>
        <taxon>Coscinodiscophyceae</taxon>
        <taxon>Chaetocerotophycidae</taxon>
        <taxon>Chaetocerotales</taxon>
        <taxon>Chaetocerotaceae</taxon>
        <taxon>Chaetoceros</taxon>
    </lineage>
</organism>
<evidence type="ECO:0000256" key="1">
    <source>
        <dbReference type="SAM" id="MobiDB-lite"/>
    </source>
</evidence>
<dbReference type="EMBL" id="HBIO01014856">
    <property type="protein sequence ID" value="CAE0466622.1"/>
    <property type="molecule type" value="Transcribed_RNA"/>
</dbReference>
<feature type="compositionally biased region" description="Polar residues" evidence="1">
    <location>
        <begin position="144"/>
        <end position="154"/>
    </location>
</feature>
<name>A0A6S8VD17_9STRA</name>
<dbReference type="EMBL" id="HBIO01014858">
    <property type="protein sequence ID" value="CAE0466624.1"/>
    <property type="molecule type" value="Transcribed_RNA"/>
</dbReference>
<evidence type="ECO:0008006" key="4">
    <source>
        <dbReference type="Google" id="ProtNLM"/>
    </source>
</evidence>
<feature type="region of interest" description="Disordered" evidence="1">
    <location>
        <begin position="1"/>
        <end position="20"/>
    </location>
</feature>
<protein>
    <recommendedName>
        <fullName evidence="4">PI31 proteasome regulator N-terminal domain-containing protein</fullName>
    </recommendedName>
</protein>
<proteinExistence type="predicted"/>
<feature type="region of interest" description="Disordered" evidence="1">
    <location>
        <begin position="523"/>
        <end position="575"/>
    </location>
</feature>
<feature type="compositionally biased region" description="Low complexity" evidence="1">
    <location>
        <begin position="155"/>
        <end position="172"/>
    </location>
</feature>
<gene>
    <name evidence="2" type="ORF">CDEB00056_LOCUS11474</name>
    <name evidence="3" type="ORF">CDEB00056_LOCUS11476</name>
</gene>
<feature type="region of interest" description="Disordered" evidence="1">
    <location>
        <begin position="140"/>
        <end position="172"/>
    </location>
</feature>
<dbReference type="AlphaFoldDB" id="A0A6S8VD17"/>
<evidence type="ECO:0000313" key="2">
    <source>
        <dbReference type="EMBL" id="CAE0466622.1"/>
    </source>
</evidence>